<evidence type="ECO:0000256" key="1">
    <source>
        <dbReference type="SAM" id="SignalP"/>
    </source>
</evidence>
<evidence type="ECO:0000259" key="2">
    <source>
        <dbReference type="Pfam" id="PF07833"/>
    </source>
</evidence>
<dbReference type="Proteomes" id="UP000256977">
    <property type="component" value="Unassembled WGS sequence"/>
</dbReference>
<gene>
    <name evidence="3" type="ORF">DFP98_10729</name>
</gene>
<dbReference type="RefSeq" id="WP_116060564.1">
    <property type="nucleotide sequence ID" value="NZ_QRDZ01000007.1"/>
</dbReference>
<keyword evidence="1" id="KW-0732">Signal</keyword>
<dbReference type="AlphaFoldDB" id="A0A3D9KCA3"/>
<dbReference type="EMBL" id="QRDZ01000007">
    <property type="protein sequence ID" value="RED83923.1"/>
    <property type="molecule type" value="Genomic_DNA"/>
</dbReference>
<dbReference type="OrthoDB" id="1736367at2"/>
<dbReference type="Pfam" id="PF07833">
    <property type="entry name" value="Cu_amine_oxidN1"/>
    <property type="match status" value="1"/>
</dbReference>
<reference evidence="3 4" key="1">
    <citation type="submission" date="2018-07" db="EMBL/GenBank/DDBJ databases">
        <title>Genomic Encyclopedia of Type Strains, Phase III (KMG-III): the genomes of soil and plant-associated and newly described type strains.</title>
        <authorList>
            <person name="Whitman W."/>
        </authorList>
    </citation>
    <scope>NUCLEOTIDE SEQUENCE [LARGE SCALE GENOMIC DNA]</scope>
    <source>
        <strain evidence="3 4">CECT 7287</strain>
    </source>
</reference>
<evidence type="ECO:0000313" key="3">
    <source>
        <dbReference type="EMBL" id="RED83923.1"/>
    </source>
</evidence>
<feature type="domain" description="Copper amine oxidase-like N-terminal" evidence="2">
    <location>
        <begin position="47"/>
        <end position="151"/>
    </location>
</feature>
<evidence type="ECO:0000313" key="4">
    <source>
        <dbReference type="Proteomes" id="UP000256977"/>
    </source>
</evidence>
<dbReference type="InterPro" id="IPR036582">
    <property type="entry name" value="Mao_N_sf"/>
</dbReference>
<proteinExistence type="predicted"/>
<comment type="caution">
    <text evidence="3">The sequence shown here is derived from an EMBL/GenBank/DDBJ whole genome shotgun (WGS) entry which is preliminary data.</text>
</comment>
<keyword evidence="4" id="KW-1185">Reference proteome</keyword>
<dbReference type="Gene3D" id="3.30.457.10">
    <property type="entry name" value="Copper amine oxidase-like, N-terminal domain"/>
    <property type="match status" value="1"/>
</dbReference>
<protein>
    <submittedName>
        <fullName evidence="3">Copper amine oxidase-like protein</fullName>
    </submittedName>
</protein>
<dbReference type="InterPro" id="IPR012854">
    <property type="entry name" value="Cu_amine_oxidase-like_N"/>
</dbReference>
<name>A0A3D9KCA3_9BACL</name>
<accession>A0A3D9KCA3</accession>
<feature type="chain" id="PRO_5017613886" evidence="1">
    <location>
        <begin position="28"/>
        <end position="641"/>
    </location>
</feature>
<feature type="signal peptide" evidence="1">
    <location>
        <begin position="1"/>
        <end position="27"/>
    </location>
</feature>
<organism evidence="3 4">
    <name type="scientific">Cohnella phaseoli</name>
    <dbReference type="NCBI Taxonomy" id="456490"/>
    <lineage>
        <taxon>Bacteria</taxon>
        <taxon>Bacillati</taxon>
        <taxon>Bacillota</taxon>
        <taxon>Bacilli</taxon>
        <taxon>Bacillales</taxon>
        <taxon>Paenibacillaceae</taxon>
        <taxon>Cohnella</taxon>
    </lineage>
</organism>
<sequence length="641" mass="71754">MLHKGKGFVMLLLTVVLLAVSAIPAYADEAPGKTEIRLKVGSKQMKINGESVSIQPPYQESGTVMVPLSVFTNKKGFGAKVQLTNNKIIKLTYGTHTIVVTLGSKDATIDGKKTTLPVAPASKQGVTMVPLSIIAKSFEATLAKDAATQELVLKFVSVNDKSAGGKNIDTDAGKSKIGDSYYGWSMNYPTGLTMSSQTQDGDIVVFEDVKKEYYLAVIVEEAKDKLTMEETRNTIYGYFDEGEKVVDKKTVGSGAAAYERVTTKNKGGFFFEYRGIQANDSLYIVIFGKKAKTAQELAKSTGLLDSFRTAFNRSDVSVKDLTQIVNGLKTFADEDYGLSVKLPKEWKTDTEASIPWFYLEDSGYLYLDVTSLVPGDTLDEWIKRKQARFEQTFATAFRKEPEIKNVVWNGVSAKLMKLAYSWDTEKWWEEYEIFAIEGEYRYYTELAYPKDSPAAQSNLLDNVLRSMKADFATVESNFGELADELDNIDRSAVVTRTSEKYGYRITLPQYWTGDKKSLEETEMEYTTTGVGAGVNYWEDESVTFSELTSTIDDYYKELSGKNSKIKIIENTTVQFAGFTAKKVVFEDKTNNKDSTPYRITNYFVLKGDKVYNVWGFYYLANASDFNVKNMEAALSTFAFTR</sequence>
<dbReference type="SUPFAM" id="SSF55383">
    <property type="entry name" value="Copper amine oxidase, domain N"/>
    <property type="match status" value="2"/>
</dbReference>